<reference evidence="1 2" key="1">
    <citation type="journal article" date="2012" name="J. Bacteriol.">
        <title>Genome sequence of the cycloprodigiosin-producing bacterial strain Pseudoalteromonas rubra ATCC 29570(T).</title>
        <authorList>
            <person name="Xie B.B."/>
            <person name="Shu Y.L."/>
            <person name="Qin Q.L."/>
            <person name="Rong J.C."/>
            <person name="Zhang X.Y."/>
            <person name="Chen X.L."/>
            <person name="Zhou B.C."/>
            <person name="Zhang Y.Z."/>
        </authorList>
    </citation>
    <scope>NUCLEOTIDE SEQUENCE [LARGE SCALE GENOMIC DNA]</scope>
    <source>
        <strain evidence="1 2">DSM 6842</strain>
    </source>
</reference>
<sequence>MNEHLIQSKNRVSSNYKNNAARYLPIGPSLPTAQNLNWNIVYKSLCRNIFSLECNIQTRKEFYENILRDIKENRHTKDLATIIEKVYFENTESFEITPYSRLINSEKVHARTKTMVDVFDAMLCGLTTENVDFIGNNFLEEIVNNTAKQLCNEIVKIKSKAPYLPFLAKKCQEDFSFISARPELLNESMEHLIEIYAFLYITQLSLHLYSPKLRFSEPTSQEMYFILEGEKASKERHFTFLKGYKRVFEKDVGASYDIFPHLGYLELIATEPLWAVSQQAHEQVFIDQINELNSSFCNEFNIHFAGNRTSFEDAINDGLTYHKEIFKENNKKSERYRANQMVCTAATTNFASNFKVNKGRAGGWYFQLSTKTVLLITNLIIGNKKKLLIDDVVEGFNERGIYFDLKSKQALLAIYENIGNVIKLSDSGDAVYVTSTI</sequence>
<dbReference type="EMBL" id="AHCD03000044">
    <property type="protein sequence ID" value="KAF7781827.1"/>
    <property type="molecule type" value="Genomic_DNA"/>
</dbReference>
<evidence type="ECO:0008006" key="3">
    <source>
        <dbReference type="Google" id="ProtNLM"/>
    </source>
</evidence>
<dbReference type="InterPro" id="IPR017645">
    <property type="entry name" value="Dnd_assoc_1"/>
</dbReference>
<dbReference type="NCBIfam" id="TIGR03236">
    <property type="entry name" value="dnd_assoc_1"/>
    <property type="match status" value="1"/>
</dbReference>
<proteinExistence type="predicted"/>
<gene>
    <name evidence="1" type="ORF">PRUB_b1167</name>
</gene>
<dbReference type="Proteomes" id="UP000016480">
    <property type="component" value="Unassembled WGS sequence"/>
</dbReference>
<comment type="caution">
    <text evidence="1">The sequence shown here is derived from an EMBL/GenBank/DDBJ whole genome shotgun (WGS) entry which is preliminary data.</text>
</comment>
<accession>A0A8T0C3C3</accession>
<dbReference type="RefSeq" id="WP_010380874.1">
    <property type="nucleotide sequence ID" value="NZ_AHCD03000044.1"/>
</dbReference>
<dbReference type="GeneID" id="61360689"/>
<evidence type="ECO:0000313" key="2">
    <source>
        <dbReference type="Proteomes" id="UP000016480"/>
    </source>
</evidence>
<organism evidence="1 2">
    <name type="scientific">Pseudoalteromonas rubra</name>
    <dbReference type="NCBI Taxonomy" id="43658"/>
    <lineage>
        <taxon>Bacteria</taxon>
        <taxon>Pseudomonadati</taxon>
        <taxon>Pseudomonadota</taxon>
        <taxon>Gammaproteobacteria</taxon>
        <taxon>Alteromonadales</taxon>
        <taxon>Pseudoalteromonadaceae</taxon>
        <taxon>Pseudoalteromonas</taxon>
    </lineage>
</organism>
<evidence type="ECO:0000313" key="1">
    <source>
        <dbReference type="EMBL" id="KAF7781827.1"/>
    </source>
</evidence>
<protein>
    <recommendedName>
        <fullName evidence="3">DNA phosphorothioation-dependent restriction protein DptG</fullName>
    </recommendedName>
</protein>
<name>A0A8T0C3C3_9GAMM</name>
<dbReference type="AlphaFoldDB" id="A0A8T0C3C3"/>